<protein>
    <submittedName>
        <fullName evidence="1">Uncharacterized protein</fullName>
    </submittedName>
</protein>
<reference evidence="1" key="2">
    <citation type="submission" date="2022-04" db="EMBL/GenBank/DDBJ databases">
        <title>Complete Genome Sequence of Flavobacterium sediminilitoris YSM-43, Isolated from a Tidal Sediment.</title>
        <authorList>
            <person name="Lee P.A."/>
        </authorList>
    </citation>
    <scope>NUCLEOTIDE SEQUENCE</scope>
    <source>
        <strain evidence="1">YSM-43</strain>
    </source>
</reference>
<evidence type="ECO:0000313" key="2">
    <source>
        <dbReference type="Proteomes" id="UP000830454"/>
    </source>
</evidence>
<keyword evidence="2" id="KW-1185">Reference proteome</keyword>
<reference evidence="1" key="1">
    <citation type="submission" date="2021-12" db="EMBL/GenBank/DDBJ databases">
        <authorList>
            <person name="Cha I.-T."/>
            <person name="Lee K.-E."/>
            <person name="Park S.-J."/>
        </authorList>
    </citation>
    <scope>NUCLEOTIDE SEQUENCE</scope>
    <source>
        <strain evidence="1">YSM-43</strain>
    </source>
</reference>
<sequence length="52" mass="6332">MKRLQFLQAFLKDFKNPFSKKQKATLITVGEKQYCESHFMVDYYCNDQFLFI</sequence>
<dbReference type="EMBL" id="CP090145">
    <property type="protein sequence ID" value="UOX34262.1"/>
    <property type="molecule type" value="Genomic_DNA"/>
</dbReference>
<evidence type="ECO:0000313" key="1">
    <source>
        <dbReference type="EMBL" id="UOX34262.1"/>
    </source>
</evidence>
<gene>
    <name evidence="1" type="ORF">LXD69_01805</name>
</gene>
<dbReference type="Proteomes" id="UP000830454">
    <property type="component" value="Chromosome"/>
</dbReference>
<dbReference type="RefSeq" id="WP_161794134.1">
    <property type="nucleotide sequence ID" value="NZ_CP090145.1"/>
</dbReference>
<proteinExistence type="predicted"/>
<organism evidence="1 2">
    <name type="scientific">Flavobacterium sediminilitoris</name>
    <dbReference type="NCBI Taxonomy" id="2024526"/>
    <lineage>
        <taxon>Bacteria</taxon>
        <taxon>Pseudomonadati</taxon>
        <taxon>Bacteroidota</taxon>
        <taxon>Flavobacteriia</taxon>
        <taxon>Flavobacteriales</taxon>
        <taxon>Flavobacteriaceae</taxon>
        <taxon>Flavobacterium</taxon>
    </lineage>
</organism>
<accession>A0ABY4HPN9</accession>
<name>A0ABY4HPN9_9FLAO</name>